<keyword evidence="1" id="KW-0472">Membrane</keyword>
<evidence type="ECO:0000313" key="3">
    <source>
        <dbReference type="Proteomes" id="UP000815677"/>
    </source>
</evidence>
<keyword evidence="1" id="KW-0812">Transmembrane</keyword>
<dbReference type="EMBL" id="DF838479">
    <property type="protein sequence ID" value="GAT43027.1"/>
    <property type="molecule type" value="Genomic_DNA"/>
</dbReference>
<sequence length="228" mass="25210">MDSTAAKLKTRPVQPIKATTTEMIDSQSMHRLSPSLPVFLFRISHGDLPSKLRGYWCHTLLEAARLYSGASLLYVSFTVFLFIAFMAAAYQRRRTRALGNTAPTQDNALKTPPQFEVYVTHSEPPWSLGLIQPLALQNMSEDPASVEESPSLPPSSRSRRIIKRMISTESTASSNLVVPSLRPRATITEIAPLPYHDLRVAVLINMPTTEHMDGDSADMVIGVANFSV</sequence>
<name>A0ABQ0KXR4_MYCCL</name>
<feature type="transmembrane region" description="Helical" evidence="1">
    <location>
        <begin position="71"/>
        <end position="90"/>
    </location>
</feature>
<protein>
    <submittedName>
        <fullName evidence="2">Uncharacterized protein</fullName>
    </submittedName>
</protein>
<organism evidence="2 3">
    <name type="scientific">Mycena chlorophos</name>
    <name type="common">Agaric fungus</name>
    <name type="synonym">Agaricus chlorophos</name>
    <dbReference type="NCBI Taxonomy" id="658473"/>
    <lineage>
        <taxon>Eukaryota</taxon>
        <taxon>Fungi</taxon>
        <taxon>Dikarya</taxon>
        <taxon>Basidiomycota</taxon>
        <taxon>Agaricomycotina</taxon>
        <taxon>Agaricomycetes</taxon>
        <taxon>Agaricomycetidae</taxon>
        <taxon>Agaricales</taxon>
        <taxon>Marasmiineae</taxon>
        <taxon>Mycenaceae</taxon>
        <taxon>Mycena</taxon>
    </lineage>
</organism>
<gene>
    <name evidence="2" type="ORF">MCHLO_00720</name>
</gene>
<evidence type="ECO:0000256" key="1">
    <source>
        <dbReference type="SAM" id="Phobius"/>
    </source>
</evidence>
<dbReference type="Proteomes" id="UP000815677">
    <property type="component" value="Unassembled WGS sequence"/>
</dbReference>
<accession>A0ABQ0KXR4</accession>
<reference evidence="2" key="1">
    <citation type="submission" date="2014-09" db="EMBL/GenBank/DDBJ databases">
        <title>Genome sequence of the luminous mushroom Mycena chlorophos for searching fungal bioluminescence genes.</title>
        <authorList>
            <person name="Tanaka Y."/>
            <person name="Kasuga D."/>
            <person name="Oba Y."/>
            <person name="Hase S."/>
            <person name="Sato K."/>
            <person name="Oba Y."/>
            <person name="Sakakibara Y."/>
        </authorList>
    </citation>
    <scope>NUCLEOTIDE SEQUENCE</scope>
</reference>
<keyword evidence="1" id="KW-1133">Transmembrane helix</keyword>
<proteinExistence type="predicted"/>
<evidence type="ECO:0000313" key="2">
    <source>
        <dbReference type="EMBL" id="GAT43027.1"/>
    </source>
</evidence>
<keyword evidence="3" id="KW-1185">Reference proteome</keyword>